<dbReference type="KEGG" id="egu:105041378"/>
<dbReference type="RefSeq" id="XP_010916641.1">
    <property type="nucleotide sequence ID" value="XM_010918339.3"/>
</dbReference>
<dbReference type="InterPro" id="IPR044898">
    <property type="entry name" value="CDI_dom_sf"/>
</dbReference>
<dbReference type="Proteomes" id="UP000504607">
    <property type="component" value="Chromosome 3"/>
</dbReference>
<dbReference type="PANTHER" id="PTHR46776">
    <property type="entry name" value="CYCLIN-DEPENDENT KINASE INHIBITOR 4-RELATED"/>
    <property type="match status" value="1"/>
</dbReference>
<dbReference type="GO" id="GO:0004861">
    <property type="term" value="F:cyclin-dependent protein serine/threonine kinase inhibitor activity"/>
    <property type="evidence" value="ECO:0007669"/>
    <property type="project" value="InterPro"/>
</dbReference>
<comment type="similarity">
    <text evidence="1">Belongs to the CDI family. ICK/KRP subfamily.</text>
</comment>
<feature type="region of interest" description="Disordered" evidence="3">
    <location>
        <begin position="64"/>
        <end position="151"/>
    </location>
</feature>
<evidence type="ECO:0000256" key="3">
    <source>
        <dbReference type="SAM" id="MobiDB-lite"/>
    </source>
</evidence>
<dbReference type="InterPro" id="IPR044275">
    <property type="entry name" value="KRP"/>
</dbReference>
<reference evidence="6" key="1">
    <citation type="submission" date="2025-08" db="UniProtKB">
        <authorList>
            <consortium name="RefSeq"/>
        </authorList>
    </citation>
    <scope>IDENTIFICATION</scope>
</reference>
<feature type="domain" description="Cyclin-dependent kinase inhibitor" evidence="4">
    <location>
        <begin position="156"/>
        <end position="196"/>
    </location>
</feature>
<dbReference type="FunCoup" id="A0A6I9QYP5">
    <property type="interactions" value="12"/>
</dbReference>
<dbReference type="AlphaFoldDB" id="A0A6I9QYP5"/>
<keyword evidence="5" id="KW-1185">Reference proteome</keyword>
<dbReference type="Pfam" id="PF02234">
    <property type="entry name" value="CDI"/>
    <property type="match status" value="1"/>
</dbReference>
<evidence type="ECO:0000259" key="4">
    <source>
        <dbReference type="Pfam" id="PF02234"/>
    </source>
</evidence>
<name>A0A6I9QYP5_ELAGV</name>
<evidence type="ECO:0000256" key="1">
    <source>
        <dbReference type="ARBA" id="ARBA00010274"/>
    </source>
</evidence>
<dbReference type="InParanoid" id="A0A6I9QYP5"/>
<dbReference type="Gene3D" id="4.10.365.10">
    <property type="entry name" value="p27"/>
    <property type="match status" value="1"/>
</dbReference>
<gene>
    <name evidence="6" type="primary">LOC105041378</name>
</gene>
<accession>A0A6I9QYP5</accession>
<evidence type="ECO:0000313" key="6">
    <source>
        <dbReference type="RefSeq" id="XP_010916641.1"/>
    </source>
</evidence>
<dbReference type="GeneID" id="105041378"/>
<protein>
    <submittedName>
        <fullName evidence="6">Cyclin-dependent kinase inhibitor 1</fullName>
    </submittedName>
</protein>
<evidence type="ECO:0000313" key="5">
    <source>
        <dbReference type="Proteomes" id="UP000504607"/>
    </source>
</evidence>
<dbReference type="GO" id="GO:0005634">
    <property type="term" value="C:nucleus"/>
    <property type="evidence" value="ECO:0007669"/>
    <property type="project" value="InterPro"/>
</dbReference>
<keyword evidence="2 6" id="KW-0649">Protein kinase inhibitor</keyword>
<feature type="compositionally biased region" description="Polar residues" evidence="3">
    <location>
        <begin position="114"/>
        <end position="131"/>
    </location>
</feature>
<proteinExistence type="inferred from homology"/>
<dbReference type="OrthoDB" id="9940972at2759"/>
<evidence type="ECO:0000256" key="2">
    <source>
        <dbReference type="ARBA" id="ARBA00023013"/>
    </source>
</evidence>
<sequence length="201" mass="22118">MEVTQVVGVRTRARTLALAAATAAGRGGSSKRRKAVGGSGEIQISYLQLRSRSLVMKPRIMRSTVNSGGRRCPSPDLGRISRCSSNASCEASPEERPSRSADSEVGEVLDTAARLSNCSSGRRQTTPSSSGVDEWSDLESTAERTSRRRSRAEMMPLEAEIEEFFAAAERDEWQRFAAKYNYDVVNDVPLEGRYEWLPLIP</sequence>
<feature type="compositionally biased region" description="Basic and acidic residues" evidence="3">
    <location>
        <begin position="93"/>
        <end position="102"/>
    </location>
</feature>
<organism evidence="5 6">
    <name type="scientific">Elaeis guineensis var. tenera</name>
    <name type="common">Oil palm</name>
    <dbReference type="NCBI Taxonomy" id="51953"/>
    <lineage>
        <taxon>Eukaryota</taxon>
        <taxon>Viridiplantae</taxon>
        <taxon>Streptophyta</taxon>
        <taxon>Embryophyta</taxon>
        <taxon>Tracheophyta</taxon>
        <taxon>Spermatophyta</taxon>
        <taxon>Magnoliopsida</taxon>
        <taxon>Liliopsida</taxon>
        <taxon>Arecaceae</taxon>
        <taxon>Arecoideae</taxon>
        <taxon>Cocoseae</taxon>
        <taxon>Elaeidinae</taxon>
        <taxon>Elaeis</taxon>
    </lineage>
</organism>
<dbReference type="GO" id="GO:0051726">
    <property type="term" value="P:regulation of cell cycle"/>
    <property type="evidence" value="ECO:0007669"/>
    <property type="project" value="InterPro"/>
</dbReference>
<dbReference type="InterPro" id="IPR003175">
    <property type="entry name" value="CDI_dom"/>
</dbReference>